<dbReference type="RefSeq" id="WP_211088047.1">
    <property type="nucleotide sequence ID" value="NZ_BAAAUP010000001.1"/>
</dbReference>
<dbReference type="InterPro" id="IPR003779">
    <property type="entry name" value="CMD-like"/>
</dbReference>
<dbReference type="Pfam" id="PF02627">
    <property type="entry name" value="CMD"/>
    <property type="match status" value="1"/>
</dbReference>
<dbReference type="Gene3D" id="1.20.1290.10">
    <property type="entry name" value="AhpD-like"/>
    <property type="match status" value="1"/>
</dbReference>
<evidence type="ECO:0000313" key="2">
    <source>
        <dbReference type="EMBL" id="KJL40000.1"/>
    </source>
</evidence>
<protein>
    <submittedName>
        <fullName evidence="2">Carboxymuconolactone decarboxylase family protein</fullName>
    </submittedName>
</protein>
<dbReference type="EMBL" id="JYIZ01000048">
    <property type="protein sequence ID" value="KJL40000.1"/>
    <property type="molecule type" value="Genomic_DNA"/>
</dbReference>
<keyword evidence="3" id="KW-1185">Reference proteome</keyword>
<dbReference type="GO" id="GO:0051920">
    <property type="term" value="F:peroxiredoxin activity"/>
    <property type="evidence" value="ECO:0007669"/>
    <property type="project" value="InterPro"/>
</dbReference>
<dbReference type="STRING" id="92835.RS81_01820"/>
<dbReference type="PANTHER" id="PTHR35446">
    <property type="entry name" value="SI:CH211-175M2.5"/>
    <property type="match status" value="1"/>
</dbReference>
<proteinExistence type="predicted"/>
<dbReference type="SUPFAM" id="SSF69118">
    <property type="entry name" value="AhpD-like"/>
    <property type="match status" value="1"/>
</dbReference>
<dbReference type="PATRIC" id="fig|92835.4.peg.1842"/>
<dbReference type="PANTHER" id="PTHR35446:SF2">
    <property type="entry name" value="CARBOXYMUCONOLACTONE DECARBOXYLASE-LIKE DOMAIN-CONTAINING PROTEIN"/>
    <property type="match status" value="1"/>
</dbReference>
<organism evidence="2 3">
    <name type="scientific">Microbacterium terrae</name>
    <dbReference type="NCBI Taxonomy" id="69369"/>
    <lineage>
        <taxon>Bacteria</taxon>
        <taxon>Bacillati</taxon>
        <taxon>Actinomycetota</taxon>
        <taxon>Actinomycetes</taxon>
        <taxon>Micrococcales</taxon>
        <taxon>Microbacteriaceae</taxon>
        <taxon>Microbacterium</taxon>
    </lineage>
</organism>
<feature type="domain" description="Carboxymuconolactone decarboxylase-like" evidence="1">
    <location>
        <begin position="40"/>
        <end position="122"/>
    </location>
</feature>
<reference evidence="2 3" key="1">
    <citation type="submission" date="2015-02" db="EMBL/GenBank/DDBJ databases">
        <title>Draft genome sequences of ten Microbacterium spp. with emphasis on heavy metal contaminated environments.</title>
        <authorList>
            <person name="Corretto E."/>
        </authorList>
    </citation>
    <scope>NUCLEOTIDE SEQUENCE [LARGE SCALE GENOMIC DNA]</scope>
    <source>
        <strain evidence="2 3">DSM 12510</strain>
    </source>
</reference>
<sequence>MIIDTPAAEGLTGHAADMYRTDLDGDGFVFGYTQAMAVNPEAHQAFEALIRAAVPSIGVRLYELVTLAAARAIGSPHCLLAHGRKSLRAEAIDEARLTALMRRDDDASGLTPAEAAAVAYAERLSREPTAMTDADTRVLRDRGYTDRQIVDITIAAAARNFFSRALLALAVPVDDVPGLSPELRETLLASISDERSRADARATISGG</sequence>
<comment type="caution">
    <text evidence="2">The sequence shown here is derived from an EMBL/GenBank/DDBJ whole genome shotgun (WGS) entry which is preliminary data.</text>
</comment>
<gene>
    <name evidence="2" type="ORF">RS81_01820</name>
</gene>
<accession>A0A0M2H631</accession>
<evidence type="ECO:0000313" key="3">
    <source>
        <dbReference type="Proteomes" id="UP000033956"/>
    </source>
</evidence>
<evidence type="ECO:0000259" key="1">
    <source>
        <dbReference type="Pfam" id="PF02627"/>
    </source>
</evidence>
<dbReference type="Proteomes" id="UP000033956">
    <property type="component" value="Unassembled WGS sequence"/>
</dbReference>
<dbReference type="InterPro" id="IPR029032">
    <property type="entry name" value="AhpD-like"/>
</dbReference>
<dbReference type="AlphaFoldDB" id="A0A0M2H631"/>
<name>A0A0M2H631_9MICO</name>